<organism evidence="1 2">
    <name type="scientific">Slackia heliotrinireducens (strain ATCC 29202 / DSM 20476 / NCTC 11029 / RHS 1)</name>
    <name type="common">Peptococcus heliotrinreducens</name>
    <dbReference type="NCBI Taxonomy" id="471855"/>
    <lineage>
        <taxon>Bacteria</taxon>
        <taxon>Bacillati</taxon>
        <taxon>Actinomycetota</taxon>
        <taxon>Coriobacteriia</taxon>
        <taxon>Eggerthellales</taxon>
        <taxon>Eggerthellaceae</taxon>
        <taxon>Slackia</taxon>
    </lineage>
</organism>
<accession>C7N302</accession>
<name>C7N302_SLAHD</name>
<protein>
    <recommendedName>
        <fullName evidence="3">Transposase</fullName>
    </recommendedName>
</protein>
<dbReference type="EMBL" id="CP001684">
    <property type="protein sequence ID" value="ACV21523.1"/>
    <property type="molecule type" value="Genomic_DNA"/>
</dbReference>
<dbReference type="eggNOG" id="COG5421">
    <property type="taxonomic scope" value="Bacteria"/>
</dbReference>
<dbReference type="AlphaFoldDB" id="C7N302"/>
<sequence>MKEQSMHLKQIKRNGRVYLSVVQNYREGGKTRTKTIETIGYADAFADRYDDPIAHFQEYVAKLNEEARSEDAPVSLSFSRNAQIEPGQNEGVHLGAGIAASYIEALGAHTFFDGVSGSQGLADPGTVFEVLACARMLHAVPKHETWESIDAFPREVSANFTDAYRALPCFARNDMQLVASINKAFDRLRGRGSVNQALLIYSNYVFSAALGDEAGGGRPSRAEDSTSSQLKRLCVIIDGNGMPITYRIVDAQLDTAGVLSVLEETKREIGAKRIVLVAGRVDDADEIARLTWESGNGFILYQPLGSAARGLRQWVADNDGYETSKSGSFRMKSRVMRHEYMDDEGKHRRMPIKDLVLWGREFAMQTRAQRMSSSQTDGTGSDTDLDGYLCIVSSETGRTNGGLFNLYRELWRVHEPFQVIDADFISPPAPVNPQDHLRAHFLICYTAFFALRMLRLDMGWKYNAAQVADALLQLEGAHLTENWYLFNYRTDVTDAVEETLGIDVGRRIMSRNDIRHAIAQAKRTIRDRTPLDRR</sequence>
<keyword evidence="2" id="KW-1185">Reference proteome</keyword>
<dbReference type="HOGENOM" id="CLU_022426_4_1_11"/>
<gene>
    <name evidence="1" type="ordered locus">Shel_04630</name>
</gene>
<reference evidence="1 2" key="1">
    <citation type="journal article" date="2009" name="Stand. Genomic Sci.">
        <title>Complete genome sequence of Slackia heliotrinireducens type strain (RHS 1).</title>
        <authorList>
            <person name="Pukall R."/>
            <person name="Lapidus A."/>
            <person name="Nolan M."/>
            <person name="Copeland A."/>
            <person name="Glavina Del Rio T."/>
            <person name="Lucas S."/>
            <person name="Chen F."/>
            <person name="Tice H."/>
            <person name="Cheng J.F."/>
            <person name="Chertkov O."/>
            <person name="Bruce D."/>
            <person name="Goodwin L."/>
            <person name="Kuske C."/>
            <person name="Brettin T."/>
            <person name="Detter J.C."/>
            <person name="Han C."/>
            <person name="Pitluck S."/>
            <person name="Pati A."/>
            <person name="Mavrommatis K."/>
            <person name="Ivanova N."/>
            <person name="Ovchinnikova G."/>
            <person name="Chen A."/>
            <person name="Palaniappan K."/>
            <person name="Schneider S."/>
            <person name="Rohde M."/>
            <person name="Chain P."/>
            <person name="D'haeseleer P."/>
            <person name="Goker M."/>
            <person name="Bristow J."/>
            <person name="Eisen J.A."/>
            <person name="Markowitz V."/>
            <person name="Kyrpides N.C."/>
            <person name="Klenk H.P."/>
            <person name="Hugenholtz P."/>
        </authorList>
    </citation>
    <scope>NUCLEOTIDE SEQUENCE [LARGE SCALE GENOMIC DNA]</scope>
    <source>
        <strain evidence="2">ATCC 29202 / DSM 20476 / NCTC 11029 / RHS 1</strain>
    </source>
</reference>
<evidence type="ECO:0000313" key="2">
    <source>
        <dbReference type="Proteomes" id="UP000002026"/>
    </source>
</evidence>
<evidence type="ECO:0008006" key="3">
    <source>
        <dbReference type="Google" id="ProtNLM"/>
    </source>
</evidence>
<proteinExistence type="predicted"/>
<evidence type="ECO:0000313" key="1">
    <source>
        <dbReference type="EMBL" id="ACV21523.1"/>
    </source>
</evidence>
<dbReference type="Proteomes" id="UP000002026">
    <property type="component" value="Chromosome"/>
</dbReference>
<dbReference type="STRING" id="471855.Shel_04630"/>
<dbReference type="KEGG" id="shi:Shel_04630"/>